<feature type="transmembrane region" description="Helical" evidence="7">
    <location>
        <begin position="102"/>
        <end position="127"/>
    </location>
</feature>
<dbReference type="GO" id="GO:0055085">
    <property type="term" value="P:transmembrane transport"/>
    <property type="evidence" value="ECO:0007669"/>
    <property type="project" value="InterPro"/>
</dbReference>
<keyword evidence="2 7" id="KW-0813">Transport</keyword>
<evidence type="ECO:0000256" key="5">
    <source>
        <dbReference type="ARBA" id="ARBA00022989"/>
    </source>
</evidence>
<dbReference type="EMBL" id="LT671858">
    <property type="protein sequence ID" value="SIM80501.1"/>
    <property type="molecule type" value="Genomic_DNA"/>
</dbReference>
<dbReference type="SUPFAM" id="SSF161098">
    <property type="entry name" value="MetI-like"/>
    <property type="match status" value="1"/>
</dbReference>
<dbReference type="CDD" id="cd06261">
    <property type="entry name" value="TM_PBP2"/>
    <property type="match status" value="1"/>
</dbReference>
<dbReference type="InterPro" id="IPR050901">
    <property type="entry name" value="BP-dep_ABC_trans_perm"/>
</dbReference>
<dbReference type="Proteomes" id="UP000195607">
    <property type="component" value="Chromosome I"/>
</dbReference>
<evidence type="ECO:0000256" key="6">
    <source>
        <dbReference type="ARBA" id="ARBA00023136"/>
    </source>
</evidence>
<dbReference type="InterPro" id="IPR035906">
    <property type="entry name" value="MetI-like_sf"/>
</dbReference>
<feature type="transmembrane region" description="Helical" evidence="7">
    <location>
        <begin position="12"/>
        <end position="33"/>
    </location>
</feature>
<feature type="transmembrane region" description="Helical" evidence="7">
    <location>
        <begin position="241"/>
        <end position="259"/>
    </location>
</feature>
<keyword evidence="3" id="KW-1003">Cell membrane</keyword>
<dbReference type="Gene3D" id="1.10.3720.10">
    <property type="entry name" value="MetI-like"/>
    <property type="match status" value="1"/>
</dbReference>
<keyword evidence="5 7" id="KW-1133">Transmembrane helix</keyword>
<feature type="transmembrane region" description="Helical" evidence="7">
    <location>
        <begin position="184"/>
        <end position="203"/>
    </location>
</feature>
<evidence type="ECO:0000256" key="7">
    <source>
        <dbReference type="RuleBase" id="RU363032"/>
    </source>
</evidence>
<dbReference type="PROSITE" id="PS50928">
    <property type="entry name" value="ABC_TM1"/>
    <property type="match status" value="1"/>
</dbReference>
<evidence type="ECO:0000256" key="4">
    <source>
        <dbReference type="ARBA" id="ARBA00022692"/>
    </source>
</evidence>
<dbReference type="PANTHER" id="PTHR32243">
    <property type="entry name" value="MALTOSE TRANSPORT SYSTEM PERMEASE-RELATED"/>
    <property type="match status" value="1"/>
</dbReference>
<keyword evidence="6 7" id="KW-0472">Membrane</keyword>
<feature type="transmembrane region" description="Helical" evidence="7">
    <location>
        <begin position="133"/>
        <end position="155"/>
    </location>
</feature>
<organism evidence="9 10">
    <name type="scientific">Cuniculiplasma divulgatum</name>
    <dbReference type="NCBI Taxonomy" id="1673428"/>
    <lineage>
        <taxon>Archaea</taxon>
        <taxon>Methanobacteriati</taxon>
        <taxon>Thermoplasmatota</taxon>
        <taxon>Thermoplasmata</taxon>
        <taxon>Thermoplasmatales</taxon>
        <taxon>Cuniculiplasmataceae</taxon>
        <taxon>Cuniculiplasma</taxon>
    </lineage>
</organism>
<evidence type="ECO:0000256" key="3">
    <source>
        <dbReference type="ARBA" id="ARBA00022475"/>
    </source>
</evidence>
<comment type="subcellular location">
    <subcellularLocation>
        <location evidence="1 7">Cell membrane</location>
        <topology evidence="1 7">Multi-pass membrane protein</topology>
    </subcellularLocation>
</comment>
<evidence type="ECO:0000313" key="10">
    <source>
        <dbReference type="Proteomes" id="UP000195607"/>
    </source>
</evidence>
<evidence type="ECO:0000259" key="8">
    <source>
        <dbReference type="PROSITE" id="PS50928"/>
    </source>
</evidence>
<sequence length="274" mass="30822">MKIENATIKSSLSYILLTLLAIFFLIPFVWVFVEGFASISNEGFGNFGSFTIAAYAEIFTNKYFSLSIENGLIQSLGGTAISITLAVFASYVFSRKRFPFRIALILTILFFTGFPVFSLLIPMYVFYQNVNLYNTQIGVILFLGVLNLPITIWIMKNSFDQIPRSIERAALVDGASSFQSITRVFLPLAFPTIAVLILLDFITNWGNFYVPYILLSSRHLFPIAVYIYTYFGAYSVQYNQLAAASVVYMIPTLIMYIFAQKYLIKAFSVGGVKG</sequence>
<evidence type="ECO:0000313" key="9">
    <source>
        <dbReference type="EMBL" id="SIM80501.1"/>
    </source>
</evidence>
<dbReference type="InterPro" id="IPR000515">
    <property type="entry name" value="MetI-like"/>
</dbReference>
<dbReference type="RefSeq" id="WP_241869813.1">
    <property type="nucleotide sequence ID" value="NZ_LT671858.1"/>
</dbReference>
<dbReference type="PANTHER" id="PTHR32243:SF18">
    <property type="entry name" value="INNER MEMBRANE ABC TRANSPORTER PERMEASE PROTEIN YCJP"/>
    <property type="match status" value="1"/>
</dbReference>
<dbReference type="GO" id="GO:0005886">
    <property type="term" value="C:plasma membrane"/>
    <property type="evidence" value="ECO:0007669"/>
    <property type="project" value="UniProtKB-SubCell"/>
</dbReference>
<comment type="similarity">
    <text evidence="7">Belongs to the binding-protein-dependent transport system permease family.</text>
</comment>
<feature type="transmembrane region" description="Helical" evidence="7">
    <location>
        <begin position="72"/>
        <end position="93"/>
    </location>
</feature>
<gene>
    <name evidence="9" type="ORF">CSP5_1673</name>
</gene>
<feature type="domain" description="ABC transmembrane type-1" evidence="8">
    <location>
        <begin position="68"/>
        <end position="259"/>
    </location>
</feature>
<dbReference type="AlphaFoldDB" id="A0A1N5W5C7"/>
<evidence type="ECO:0000256" key="2">
    <source>
        <dbReference type="ARBA" id="ARBA00022448"/>
    </source>
</evidence>
<reference evidence="9 10" key="1">
    <citation type="submission" date="2016-04" db="EMBL/GenBank/DDBJ databases">
        <authorList>
            <person name="Evans L.H."/>
            <person name="Alamgir A."/>
            <person name="Owens N."/>
            <person name="Weber N.D."/>
            <person name="Virtaneva K."/>
            <person name="Barbian K."/>
            <person name="Babar A."/>
            <person name="Rosenke K."/>
        </authorList>
    </citation>
    <scope>NUCLEOTIDE SEQUENCE [LARGE SCALE GENOMIC DNA]</scope>
    <source>
        <strain evidence="10">S5(T) (JCM 30642 \VKM B-2941)</strain>
    </source>
</reference>
<name>A0A1N5W5C7_9ARCH</name>
<keyword evidence="4 7" id="KW-0812">Transmembrane</keyword>
<dbReference type="Pfam" id="PF00528">
    <property type="entry name" value="BPD_transp_1"/>
    <property type="match status" value="1"/>
</dbReference>
<dbReference type="GeneID" id="41588915"/>
<accession>A0A1N5W5C7</accession>
<feature type="transmembrane region" description="Helical" evidence="7">
    <location>
        <begin position="209"/>
        <end position="229"/>
    </location>
</feature>
<proteinExistence type="inferred from homology"/>
<protein>
    <submittedName>
        <fullName evidence="9">CUT1 family ABC transporter permease</fullName>
    </submittedName>
</protein>
<evidence type="ECO:0000256" key="1">
    <source>
        <dbReference type="ARBA" id="ARBA00004651"/>
    </source>
</evidence>